<comment type="caution">
    <text evidence="1">The sequence shown here is derived from an EMBL/GenBank/DDBJ whole genome shotgun (WGS) entry which is preliminary data.</text>
</comment>
<gene>
    <name evidence="1" type="ORF">DFH07DRAFT_973722</name>
</gene>
<organism evidence="1 2">
    <name type="scientific">Mycena maculata</name>
    <dbReference type="NCBI Taxonomy" id="230809"/>
    <lineage>
        <taxon>Eukaryota</taxon>
        <taxon>Fungi</taxon>
        <taxon>Dikarya</taxon>
        <taxon>Basidiomycota</taxon>
        <taxon>Agaricomycotina</taxon>
        <taxon>Agaricomycetes</taxon>
        <taxon>Agaricomycetidae</taxon>
        <taxon>Agaricales</taxon>
        <taxon>Marasmiineae</taxon>
        <taxon>Mycenaceae</taxon>
        <taxon>Mycena</taxon>
    </lineage>
</organism>
<dbReference type="EMBL" id="JARJLG010000323">
    <property type="protein sequence ID" value="KAJ7717121.1"/>
    <property type="molecule type" value="Genomic_DNA"/>
</dbReference>
<evidence type="ECO:0000313" key="2">
    <source>
        <dbReference type="Proteomes" id="UP001215280"/>
    </source>
</evidence>
<sequence length="357" mass="39198">MPFRGLRMAAPLLVARSTLSRDPLFICNTRLALAKALAETAAHPLVCRVIVSSHQRCSSTARAHRTPFVFVARPAVTVTCGHLVLRLTSALWRISSYAATPFICAHDSASVSALVLVVSFRFLRAPWPRRLCGASRCYHNMRVPSRLHLVPRTSFVGPFVGTTAHTSCAVPSSVHKQLVSIQLSSLCLRAPWLPSLRTRHATCCYHSMLAHRRSSPLRLAQQSAELRCAHLFCQSFSGGPFVGTTAHPLMCRIAFRSRALWRLRPPQQRRSAGCAAVATPVLVVPPLVIPSRPRSSVDTTAHAFYAASLFLLVRDRTFVQKQPALVSSTSTSMSALPSRYLRAPKPLSYPSRDAPLP</sequence>
<evidence type="ECO:0000313" key="1">
    <source>
        <dbReference type="EMBL" id="KAJ7717121.1"/>
    </source>
</evidence>
<protein>
    <submittedName>
        <fullName evidence="1">Uncharacterized protein</fullName>
    </submittedName>
</protein>
<proteinExistence type="predicted"/>
<reference evidence="1" key="1">
    <citation type="submission" date="2023-03" db="EMBL/GenBank/DDBJ databases">
        <title>Massive genome expansion in bonnet fungi (Mycena s.s.) driven by repeated elements and novel gene families across ecological guilds.</title>
        <authorList>
            <consortium name="Lawrence Berkeley National Laboratory"/>
            <person name="Harder C.B."/>
            <person name="Miyauchi S."/>
            <person name="Viragh M."/>
            <person name="Kuo A."/>
            <person name="Thoen E."/>
            <person name="Andreopoulos B."/>
            <person name="Lu D."/>
            <person name="Skrede I."/>
            <person name="Drula E."/>
            <person name="Henrissat B."/>
            <person name="Morin E."/>
            <person name="Kohler A."/>
            <person name="Barry K."/>
            <person name="LaButti K."/>
            <person name="Morin E."/>
            <person name="Salamov A."/>
            <person name="Lipzen A."/>
            <person name="Mereny Z."/>
            <person name="Hegedus B."/>
            <person name="Baldrian P."/>
            <person name="Stursova M."/>
            <person name="Weitz H."/>
            <person name="Taylor A."/>
            <person name="Grigoriev I.V."/>
            <person name="Nagy L.G."/>
            <person name="Martin F."/>
            <person name="Kauserud H."/>
        </authorList>
    </citation>
    <scope>NUCLEOTIDE SEQUENCE</scope>
    <source>
        <strain evidence="1">CBHHK188m</strain>
    </source>
</reference>
<name>A0AAD7HBU5_9AGAR</name>
<keyword evidence="2" id="KW-1185">Reference proteome</keyword>
<dbReference type="Proteomes" id="UP001215280">
    <property type="component" value="Unassembled WGS sequence"/>
</dbReference>
<accession>A0AAD7HBU5</accession>
<dbReference type="AlphaFoldDB" id="A0AAD7HBU5"/>